<sequence>MDDKSLPVVVSELRASIHGVISSARDCVSKGGALSKFTFLLEKFGTVVDELPALSEGNDENSVKKAIESLVKEFSRAGNLIKQADSGCLARKIEDLTRDLGRSLGLVVFAGVGFPTEAKRRIGDLYRELMTTSFGTSQVTSLRTSTSSDSGYHSKSETEETVEERGIIKEEIVVLDVDDVTLRLKRGDEEELRHSLLVLWDLIRRGHASREWIENQGIISVLCNRLSSVKGNNRLTMLRILRALSSDENAVIKDKLAEAASLSAIVGSLSEDVEESREAVGILLSLSNLPAARRRLQKIQGCIVTLVAILHGEDSVAASNATKLLNALSSNTQNALHMAEAGYFKPLVQYLKEGSEMSKILMASAVCRMELTDQHKSALGEHGAVDPLVSMLSAGKLEAKICSLSALQKLMSLTENVPRLVNTGIVGYLLQLLFSVTSVLMTLREPVSAILARIAECESALVNPRVAQHMLSLLNQSSPRIQNHLLQALNSISTHPGASKVRRKMKENGATHLILPFIAENNSKIRISALKLLHSLSKDSGNELGESFGEHHLVNLLDIISYSTNESERAAAVGILGNLPLTDKKVTEIMRKANLLPTLLSELASALETAISADCGDGAFAEGTARVLIRFTNPSDKKLQLYAVENGVVPQLVKLLSSGMPLASRSAAISLSQLSQNRVSLEKSRKSRWFCVPPPAVTSCEVHERRCTDKDTFCLVKAGAVAPLIDILEREETESHEAVTEALATLVQEEFWENGCHYLAKMSAIPAIIKVAEFGTTEASQKASLILERIFRIDEYRRQYMQEARAFFTDSD</sequence>
<reference evidence="2" key="1">
    <citation type="journal article" date="2023" name="Front. Plant Sci.">
        <title>Chromosomal-level genome assembly of Melastoma candidum provides insights into trichome evolution.</title>
        <authorList>
            <person name="Zhong Y."/>
            <person name="Wu W."/>
            <person name="Sun C."/>
            <person name="Zou P."/>
            <person name="Liu Y."/>
            <person name="Dai S."/>
            <person name="Zhou R."/>
        </authorList>
    </citation>
    <scope>NUCLEOTIDE SEQUENCE [LARGE SCALE GENOMIC DNA]</scope>
</reference>
<protein>
    <submittedName>
        <fullName evidence="1">Uncharacterized protein</fullName>
    </submittedName>
</protein>
<evidence type="ECO:0000313" key="2">
    <source>
        <dbReference type="Proteomes" id="UP001057402"/>
    </source>
</evidence>
<name>A0ACB9KZQ9_9MYRT</name>
<proteinExistence type="predicted"/>
<organism evidence="1 2">
    <name type="scientific">Melastoma candidum</name>
    <dbReference type="NCBI Taxonomy" id="119954"/>
    <lineage>
        <taxon>Eukaryota</taxon>
        <taxon>Viridiplantae</taxon>
        <taxon>Streptophyta</taxon>
        <taxon>Embryophyta</taxon>
        <taxon>Tracheophyta</taxon>
        <taxon>Spermatophyta</taxon>
        <taxon>Magnoliopsida</taxon>
        <taxon>eudicotyledons</taxon>
        <taxon>Gunneridae</taxon>
        <taxon>Pentapetalae</taxon>
        <taxon>rosids</taxon>
        <taxon>malvids</taxon>
        <taxon>Myrtales</taxon>
        <taxon>Melastomataceae</taxon>
        <taxon>Melastomatoideae</taxon>
        <taxon>Melastomateae</taxon>
        <taxon>Melastoma</taxon>
    </lineage>
</organism>
<dbReference type="Proteomes" id="UP001057402">
    <property type="component" value="Chromosome 12"/>
</dbReference>
<dbReference type="EMBL" id="CM042891">
    <property type="protein sequence ID" value="KAI4302496.1"/>
    <property type="molecule type" value="Genomic_DNA"/>
</dbReference>
<comment type="caution">
    <text evidence="1">The sequence shown here is derived from an EMBL/GenBank/DDBJ whole genome shotgun (WGS) entry which is preliminary data.</text>
</comment>
<accession>A0ACB9KZQ9</accession>
<keyword evidence="2" id="KW-1185">Reference proteome</keyword>
<evidence type="ECO:0000313" key="1">
    <source>
        <dbReference type="EMBL" id="KAI4302496.1"/>
    </source>
</evidence>
<gene>
    <name evidence="1" type="ORF">MLD38_038232</name>
</gene>